<dbReference type="PANTHER" id="PTHR30273:SF2">
    <property type="entry name" value="PROTEIN FECR"/>
    <property type="match status" value="1"/>
</dbReference>
<dbReference type="Proteomes" id="UP000321436">
    <property type="component" value="Unassembled WGS sequence"/>
</dbReference>
<dbReference type="Pfam" id="PF16344">
    <property type="entry name" value="FecR_C"/>
    <property type="match status" value="1"/>
</dbReference>
<dbReference type="EMBL" id="BKAU01000004">
    <property type="protein sequence ID" value="GEP97060.1"/>
    <property type="molecule type" value="Genomic_DNA"/>
</dbReference>
<accession>A0A512RMZ4</accession>
<comment type="caution">
    <text evidence="4">The sequence shown here is derived from an EMBL/GenBank/DDBJ whole genome shotgun (WGS) entry which is preliminary data.</text>
</comment>
<feature type="domain" description="Protein FecR C-terminal" evidence="3">
    <location>
        <begin position="294"/>
        <end position="361"/>
    </location>
</feature>
<evidence type="ECO:0000313" key="5">
    <source>
        <dbReference type="Proteomes" id="UP000321436"/>
    </source>
</evidence>
<evidence type="ECO:0000313" key="4">
    <source>
        <dbReference type="EMBL" id="GEP97060.1"/>
    </source>
</evidence>
<dbReference type="GO" id="GO:0016989">
    <property type="term" value="F:sigma factor antagonist activity"/>
    <property type="evidence" value="ECO:0007669"/>
    <property type="project" value="TreeGrafter"/>
</dbReference>
<evidence type="ECO:0000259" key="3">
    <source>
        <dbReference type="Pfam" id="PF16344"/>
    </source>
</evidence>
<keyword evidence="5" id="KW-1185">Reference proteome</keyword>
<dbReference type="InterPro" id="IPR012373">
    <property type="entry name" value="Ferrdict_sens_TM"/>
</dbReference>
<dbReference type="PANTHER" id="PTHR30273">
    <property type="entry name" value="PERIPLASMIC SIGNAL SENSOR AND SIGMA FACTOR ACTIVATOR FECR-RELATED"/>
    <property type="match status" value="1"/>
</dbReference>
<dbReference type="InterPro" id="IPR006860">
    <property type="entry name" value="FecR"/>
</dbReference>
<evidence type="ECO:0008006" key="6">
    <source>
        <dbReference type="Google" id="ProtNLM"/>
    </source>
</evidence>
<dbReference type="AlphaFoldDB" id="A0A512RMZ4"/>
<evidence type="ECO:0000256" key="1">
    <source>
        <dbReference type="SAM" id="Phobius"/>
    </source>
</evidence>
<dbReference type="Gene3D" id="3.55.50.30">
    <property type="match status" value="1"/>
</dbReference>
<dbReference type="Pfam" id="PF04773">
    <property type="entry name" value="FecR"/>
    <property type="match status" value="1"/>
</dbReference>
<keyword evidence="1" id="KW-0472">Membrane</keyword>
<keyword evidence="1" id="KW-1133">Transmembrane helix</keyword>
<dbReference type="InterPro" id="IPR032508">
    <property type="entry name" value="FecR_C"/>
</dbReference>
<sequence>MDKVFTQDELEQSSSFIKYCTRPDTALQAEWEAYVKAYPGEMETVWKARANIQALYAMLGDVYSTEAAEGFRQLLLQRENQLESSLPEEPAAAIRSGTKKYWLAAAAVLLLILGAGGALLFRRTADTAVTTPALAEQLETGYGTKSKRILPDGTTVWLNAGSKLSYNDREATLEGEAFFDVAKDAGHPFIVHAGGVTIEVLGTTFNVKAYVCEENVEATLISGKIRVQLNHLKGEKITLAPNEKLIIRRLPATNNNTQTTPDSREREKEYRVQSVVKPDNSPYLAETAWVNNTLVFTNETFGDVATKLERWYNVHIRFENEQLKQEQLSGVFEEEDVQQALQILQMTTRFKYRITDSEIVIF</sequence>
<reference evidence="4 5" key="1">
    <citation type="submission" date="2019-07" db="EMBL/GenBank/DDBJ databases">
        <title>Whole genome shotgun sequence of Chitinophaga cymbidii NBRC 109752.</title>
        <authorList>
            <person name="Hosoyama A."/>
            <person name="Uohara A."/>
            <person name="Ohji S."/>
            <person name="Ichikawa N."/>
        </authorList>
    </citation>
    <scope>NUCLEOTIDE SEQUENCE [LARGE SCALE GENOMIC DNA]</scope>
    <source>
        <strain evidence="4 5">NBRC 109752</strain>
    </source>
</reference>
<organism evidence="4 5">
    <name type="scientific">Chitinophaga cymbidii</name>
    <dbReference type="NCBI Taxonomy" id="1096750"/>
    <lineage>
        <taxon>Bacteria</taxon>
        <taxon>Pseudomonadati</taxon>
        <taxon>Bacteroidota</taxon>
        <taxon>Chitinophagia</taxon>
        <taxon>Chitinophagales</taxon>
        <taxon>Chitinophagaceae</taxon>
        <taxon>Chitinophaga</taxon>
    </lineage>
</organism>
<protein>
    <recommendedName>
        <fullName evidence="6">Anti-sigma factor</fullName>
    </recommendedName>
</protein>
<dbReference type="Gene3D" id="2.60.120.1440">
    <property type="match status" value="1"/>
</dbReference>
<keyword evidence="1" id="KW-0812">Transmembrane</keyword>
<dbReference type="RefSeq" id="WP_146864279.1">
    <property type="nucleotide sequence ID" value="NZ_BKAU01000004.1"/>
</dbReference>
<proteinExistence type="predicted"/>
<dbReference type="OrthoDB" id="1523735at2"/>
<gene>
    <name evidence="4" type="ORF">CCY01nite_33200</name>
</gene>
<dbReference type="PIRSF" id="PIRSF018266">
    <property type="entry name" value="FecR"/>
    <property type="match status" value="1"/>
</dbReference>
<feature type="transmembrane region" description="Helical" evidence="1">
    <location>
        <begin position="101"/>
        <end position="121"/>
    </location>
</feature>
<name>A0A512RMZ4_9BACT</name>
<feature type="domain" description="FecR protein" evidence="2">
    <location>
        <begin position="137"/>
        <end position="225"/>
    </location>
</feature>
<evidence type="ECO:0000259" key="2">
    <source>
        <dbReference type="Pfam" id="PF04773"/>
    </source>
</evidence>